<dbReference type="GO" id="GO:0008757">
    <property type="term" value="F:S-adenosylmethionine-dependent methyltransferase activity"/>
    <property type="evidence" value="ECO:0007669"/>
    <property type="project" value="InterPro"/>
</dbReference>
<dbReference type="GO" id="GO:0032259">
    <property type="term" value="P:methylation"/>
    <property type="evidence" value="ECO:0007669"/>
    <property type="project" value="UniProtKB-KW"/>
</dbReference>
<name>A0A378SIR9_9MYCO</name>
<proteinExistence type="predicted"/>
<evidence type="ECO:0000259" key="1">
    <source>
        <dbReference type="Pfam" id="PF08241"/>
    </source>
</evidence>
<dbReference type="EC" id="2.1.1.-" evidence="2"/>
<evidence type="ECO:0000313" key="2">
    <source>
        <dbReference type="EMBL" id="STZ42265.1"/>
    </source>
</evidence>
<organism evidence="2 3">
    <name type="scientific">Mycolicibacterium gilvum</name>
    <dbReference type="NCBI Taxonomy" id="1804"/>
    <lineage>
        <taxon>Bacteria</taxon>
        <taxon>Bacillati</taxon>
        <taxon>Actinomycetota</taxon>
        <taxon>Actinomycetes</taxon>
        <taxon>Mycobacteriales</taxon>
        <taxon>Mycobacteriaceae</taxon>
        <taxon>Mycolicibacterium</taxon>
    </lineage>
</organism>
<dbReference type="CDD" id="cd02440">
    <property type="entry name" value="AdoMet_MTases"/>
    <property type="match status" value="1"/>
</dbReference>
<dbReference type="InterPro" id="IPR013216">
    <property type="entry name" value="Methyltransf_11"/>
</dbReference>
<protein>
    <submittedName>
        <fullName evidence="2">Methylase involved in ubiquinone/menaquinone biosynthesis</fullName>
        <ecNumber evidence="2">2.1.1.-</ecNumber>
    </submittedName>
</protein>
<accession>A0A378SIR9</accession>
<feature type="domain" description="Methyltransferase type 11" evidence="1">
    <location>
        <begin position="67"/>
        <end position="141"/>
    </location>
</feature>
<keyword evidence="2" id="KW-0489">Methyltransferase</keyword>
<reference evidence="2 3" key="1">
    <citation type="submission" date="2018-06" db="EMBL/GenBank/DDBJ databases">
        <authorList>
            <consortium name="Pathogen Informatics"/>
            <person name="Doyle S."/>
        </authorList>
    </citation>
    <scope>NUCLEOTIDE SEQUENCE [LARGE SCALE GENOMIC DNA]</scope>
    <source>
        <strain evidence="2 3">NCTC10742</strain>
    </source>
</reference>
<gene>
    <name evidence="2" type="ORF">NCTC10742_01476</name>
</gene>
<dbReference type="InterPro" id="IPR029063">
    <property type="entry name" value="SAM-dependent_MTases_sf"/>
</dbReference>
<keyword evidence="2" id="KW-0830">Ubiquinone</keyword>
<dbReference type="AlphaFoldDB" id="A0A378SIR9"/>
<dbReference type="PANTHER" id="PTHR43591">
    <property type="entry name" value="METHYLTRANSFERASE"/>
    <property type="match status" value="1"/>
</dbReference>
<dbReference type="EMBL" id="UGQM01000001">
    <property type="protein sequence ID" value="STZ42265.1"/>
    <property type="molecule type" value="Genomic_DNA"/>
</dbReference>
<dbReference type="Gene3D" id="3.40.50.150">
    <property type="entry name" value="Vaccinia Virus protein VP39"/>
    <property type="match status" value="1"/>
</dbReference>
<dbReference type="Proteomes" id="UP000254291">
    <property type="component" value="Unassembled WGS sequence"/>
</dbReference>
<dbReference type="SUPFAM" id="SSF53335">
    <property type="entry name" value="S-adenosyl-L-methionine-dependent methyltransferases"/>
    <property type="match status" value="1"/>
</dbReference>
<sequence>MDALTLRRRFFPESNVSGVSHVDAGVAMFTQIDAILRPTDRVLDFGAGRGEHILDDAIEYRKRLFNLRGRCAHVEGCDVDEAVLTNPFLDHAVVIHPNTRLPYPDDSFDIIFSRFVFEHIQDSSSAAGEMLRVLKPGGLIAALTPNRFGYIALAATVIPNKFHVRALRYIQPKRKSIDVFPTKYRMNSSGAIKAAFGDGSEVYTQFVSGEPGYHFGKPFLYGIFKYLHKILPDRLQPLIIAYIRKPKRYAQAGLEV</sequence>
<dbReference type="Pfam" id="PF08241">
    <property type="entry name" value="Methyltransf_11"/>
    <property type="match status" value="1"/>
</dbReference>
<evidence type="ECO:0000313" key="3">
    <source>
        <dbReference type="Proteomes" id="UP000254291"/>
    </source>
</evidence>
<keyword evidence="2" id="KW-0808">Transferase</keyword>